<evidence type="ECO:0000313" key="7">
    <source>
        <dbReference type="EMBL" id="AXG07288.1"/>
    </source>
</evidence>
<dbReference type="RefSeq" id="WP_114586418.1">
    <property type="nucleotide sequence ID" value="NZ_CP031150.1"/>
</dbReference>
<sequence>MPSARRLLTLGVELFLVLVVVSLLAGQFLGQPVLLSYVETGSMAPTMEPGDGFVAVPSAVAGEVEEGDVITFRAEEIQGGGLTTHRVVGETERGYVTRGDANPFTDQDGDEPPVKEAQIVAKALQVGGTVVVIPNLGTVVVGVQDVISGAQRWIAATLGTRSLLGPQGLTYLLLAGSALAYVLDLVLGDDRSKGRERSRSRDDGVSTRLVMVALALLVVSTATAAMVVPAGTQEFGVVSAEFDSEQPTTIRQGESSTVPYAVPNAGLVPVHVYFDSSDGVAVDPEHVYVGSRGEGRVDLTLTAPPETGYYRYFLTEYRYLAVLPEPVVVALYRVHPWLPIVVIDALLGGTMYLVGMAVVGTGRVRSHSRDGPSTLRRLANRFG</sequence>
<dbReference type="Pfam" id="PF10502">
    <property type="entry name" value="Peptidase_S26"/>
    <property type="match status" value="1"/>
</dbReference>
<dbReference type="InterPro" id="IPR036286">
    <property type="entry name" value="LexA/Signal_pep-like_sf"/>
</dbReference>
<dbReference type="SUPFAM" id="SSF51306">
    <property type="entry name" value="LexA/Signal peptidase"/>
    <property type="match status" value="1"/>
</dbReference>
<keyword evidence="7" id="KW-0378">Hydrolase</keyword>
<keyword evidence="3 5" id="KW-1133">Transmembrane helix</keyword>
<evidence type="ECO:0000256" key="1">
    <source>
        <dbReference type="ARBA" id="ARBA00004370"/>
    </source>
</evidence>
<keyword evidence="2 5" id="KW-0812">Transmembrane</keyword>
<dbReference type="AlphaFoldDB" id="A0A345E516"/>
<dbReference type="NCBIfam" id="TIGR02228">
    <property type="entry name" value="sigpep_I_arch"/>
    <property type="match status" value="1"/>
</dbReference>
<evidence type="ECO:0000256" key="4">
    <source>
        <dbReference type="ARBA" id="ARBA00023136"/>
    </source>
</evidence>
<keyword evidence="8" id="KW-1185">Reference proteome</keyword>
<dbReference type="KEGG" id="haj:DU500_13120"/>
<dbReference type="GO" id="GO:0006465">
    <property type="term" value="P:signal peptide processing"/>
    <property type="evidence" value="ECO:0007669"/>
    <property type="project" value="InterPro"/>
</dbReference>
<evidence type="ECO:0000256" key="3">
    <source>
        <dbReference type="ARBA" id="ARBA00022989"/>
    </source>
</evidence>
<evidence type="ECO:0000256" key="2">
    <source>
        <dbReference type="ARBA" id="ARBA00022692"/>
    </source>
</evidence>
<dbReference type="InterPro" id="IPR019533">
    <property type="entry name" value="Peptidase_S26"/>
</dbReference>
<feature type="transmembrane region" description="Helical" evidence="5">
    <location>
        <begin position="337"/>
        <end position="359"/>
    </location>
</feature>
<feature type="domain" description="Peptidase S26" evidence="6">
    <location>
        <begin position="13"/>
        <end position="89"/>
    </location>
</feature>
<organism evidence="7 8">
    <name type="scientific">Haloplanus rubicundus</name>
    <dbReference type="NCBI Taxonomy" id="1547898"/>
    <lineage>
        <taxon>Archaea</taxon>
        <taxon>Methanobacteriati</taxon>
        <taxon>Methanobacteriota</taxon>
        <taxon>Stenosarchaea group</taxon>
        <taxon>Halobacteria</taxon>
        <taxon>Halobacteriales</taxon>
        <taxon>Haloferacaceae</taxon>
        <taxon>Haloplanus</taxon>
    </lineage>
</organism>
<comment type="subcellular location">
    <subcellularLocation>
        <location evidence="1">Membrane</location>
    </subcellularLocation>
</comment>
<keyword evidence="4 5" id="KW-0472">Membrane</keyword>
<feature type="transmembrane region" description="Helical" evidence="5">
    <location>
        <begin position="209"/>
        <end position="228"/>
    </location>
</feature>
<dbReference type="InterPro" id="IPR001733">
    <property type="entry name" value="Peptidase_S26B"/>
</dbReference>
<dbReference type="GeneID" id="37284343"/>
<name>A0A345E516_9EURY</name>
<proteinExistence type="predicted"/>
<dbReference type="EMBL" id="CP031150">
    <property type="protein sequence ID" value="AXG07288.1"/>
    <property type="molecule type" value="Genomic_DNA"/>
</dbReference>
<dbReference type="OrthoDB" id="50404at2157"/>
<dbReference type="GO" id="GO:0009003">
    <property type="term" value="F:signal peptidase activity"/>
    <property type="evidence" value="ECO:0007669"/>
    <property type="project" value="UniProtKB-EC"/>
</dbReference>
<protein>
    <submittedName>
        <fullName evidence="7">Signal peptidase I</fullName>
        <ecNumber evidence="7">3.4.21.89</ecNumber>
    </submittedName>
</protein>
<dbReference type="GO" id="GO:0016020">
    <property type="term" value="C:membrane"/>
    <property type="evidence" value="ECO:0007669"/>
    <property type="project" value="UniProtKB-SubCell"/>
</dbReference>
<dbReference type="CDD" id="cd06530">
    <property type="entry name" value="S26_SPase_I"/>
    <property type="match status" value="1"/>
</dbReference>
<evidence type="ECO:0000256" key="5">
    <source>
        <dbReference type="SAM" id="Phobius"/>
    </source>
</evidence>
<dbReference type="Proteomes" id="UP000253273">
    <property type="component" value="Chromosome"/>
</dbReference>
<dbReference type="EC" id="3.4.21.89" evidence="7"/>
<accession>A0A345E516</accession>
<feature type="transmembrane region" description="Helical" evidence="5">
    <location>
        <begin position="168"/>
        <end position="188"/>
    </location>
</feature>
<evidence type="ECO:0000259" key="6">
    <source>
        <dbReference type="Pfam" id="PF10502"/>
    </source>
</evidence>
<reference evidence="7 8" key="1">
    <citation type="submission" date="2018-07" db="EMBL/GenBank/DDBJ databases">
        <title>Genome sequences of Haloplanus sp. CBA1113.</title>
        <authorList>
            <person name="Kim Y.B."/>
            <person name="Roh S.W."/>
        </authorList>
    </citation>
    <scope>NUCLEOTIDE SEQUENCE [LARGE SCALE GENOMIC DNA]</scope>
    <source>
        <strain evidence="7 8">CBA1113</strain>
    </source>
</reference>
<gene>
    <name evidence="7" type="ORF">DU500_13120</name>
</gene>
<evidence type="ECO:0000313" key="8">
    <source>
        <dbReference type="Proteomes" id="UP000253273"/>
    </source>
</evidence>
<dbReference type="GO" id="GO:0004252">
    <property type="term" value="F:serine-type endopeptidase activity"/>
    <property type="evidence" value="ECO:0007669"/>
    <property type="project" value="InterPro"/>
</dbReference>